<evidence type="ECO:0000256" key="1">
    <source>
        <dbReference type="SAM" id="MobiDB-lite"/>
    </source>
</evidence>
<dbReference type="Proteomes" id="UP000484858">
    <property type="component" value="Unassembled WGS sequence"/>
</dbReference>
<name>A0A829WRB7_GLUOY</name>
<accession>A0A829WRB7</accession>
<protein>
    <recommendedName>
        <fullName evidence="5">YfdX protein</fullName>
    </recommendedName>
</protein>
<proteinExistence type="predicted"/>
<dbReference type="Gene3D" id="6.10.250.2140">
    <property type="match status" value="1"/>
</dbReference>
<feature type="region of interest" description="Disordered" evidence="1">
    <location>
        <begin position="217"/>
        <end position="237"/>
    </location>
</feature>
<keyword evidence="2" id="KW-0732">Signal</keyword>
<feature type="signal peptide" evidence="2">
    <location>
        <begin position="1"/>
        <end position="22"/>
    </location>
</feature>
<gene>
    <name evidence="3" type="ORF">NBRC3293_0210</name>
</gene>
<reference evidence="3 4" key="1">
    <citation type="submission" date="2013-04" db="EMBL/GenBank/DDBJ databases">
        <title>Gluconobacter oxydans NBRC 3293 whole genome sequence.</title>
        <authorList>
            <person name="Matsutani M."/>
            <person name="Yakushi T."/>
            <person name="Matsushita K."/>
        </authorList>
    </citation>
    <scope>NUCLEOTIDE SEQUENCE [LARGE SCALE GENOMIC DNA]</scope>
    <source>
        <strain evidence="3 4">NBRC 3293</strain>
    </source>
</reference>
<evidence type="ECO:0008006" key="5">
    <source>
        <dbReference type="Google" id="ProtNLM"/>
    </source>
</evidence>
<dbReference type="Gene3D" id="1.20.120.1940">
    <property type="entry name" value="YfdX protein domain"/>
    <property type="match status" value="1"/>
</dbReference>
<comment type="caution">
    <text evidence="3">The sequence shown here is derived from an EMBL/GenBank/DDBJ whole genome shotgun (WGS) entry which is preliminary data.</text>
</comment>
<dbReference type="InterPro" id="IPR021236">
    <property type="entry name" value="Uncharacterised_YfdX"/>
</dbReference>
<evidence type="ECO:0000313" key="4">
    <source>
        <dbReference type="Proteomes" id="UP000484858"/>
    </source>
</evidence>
<evidence type="ECO:0000256" key="2">
    <source>
        <dbReference type="SAM" id="SignalP"/>
    </source>
</evidence>
<dbReference type="AlphaFoldDB" id="A0A829WRB7"/>
<evidence type="ECO:0000313" key="3">
    <source>
        <dbReference type="EMBL" id="GEM15713.1"/>
    </source>
</evidence>
<dbReference type="Pfam" id="PF10938">
    <property type="entry name" value="YfdX"/>
    <property type="match status" value="1"/>
</dbReference>
<organism evidence="3 4">
    <name type="scientific">Gluconobacter oxydans NBRC 3293</name>
    <dbReference type="NCBI Taxonomy" id="1315969"/>
    <lineage>
        <taxon>Bacteria</taxon>
        <taxon>Pseudomonadati</taxon>
        <taxon>Pseudomonadota</taxon>
        <taxon>Alphaproteobacteria</taxon>
        <taxon>Acetobacterales</taxon>
        <taxon>Acetobacteraceae</taxon>
        <taxon>Gluconobacter</taxon>
    </lineage>
</organism>
<dbReference type="RefSeq" id="WP_172491814.1">
    <property type="nucleotide sequence ID" value="NZ_BARJ01000002.1"/>
</dbReference>
<dbReference type="EMBL" id="BARJ01000002">
    <property type="protein sequence ID" value="GEM15713.1"/>
    <property type="molecule type" value="Genomic_DNA"/>
</dbReference>
<feature type="chain" id="PRO_5032690657" description="YfdX protein" evidence="2">
    <location>
        <begin position="23"/>
        <end position="237"/>
    </location>
</feature>
<sequence>MKFIPAMAAISALLCATPLAGAASLHSHWEQFKAHRAFHHLSADGQRAFQDIMNARDILQTGGKTEAAIPALYDAQKRLAAAEKADKKFQAAENDLHPAPQHPVAANHQPVVGQTDWLPVGGEFIVNETLAPEKKTAVASANAQLKSGNTDQAAETMKVVGEDTDFILALAPITPVQGAVYRATVFTEGHHPQEAVDALNQALDSVIFVSENAVESQAPATAAPAPAPAPAPAAATK</sequence>